<feature type="transmembrane region" description="Helical" evidence="2">
    <location>
        <begin position="214"/>
        <end position="235"/>
    </location>
</feature>
<sequence length="304" mass="32805">MSSKESNPSSHAEVDTSTKSPPLTRHFPKPAFYILYHIVASCTVSEVTLRVLVADERFWTVAWNMADLALGILVVMTFPLSLSLPSEFVTVHLTVAAACLLFIRIVTHFLRFVLAMRSYATLLSTIDAERPGDGFAGGMLQPDLDDFDLKTLLAEFVTNVSQHVSIATIAVSDMAATTLPLAHVRASAPRRMGSEGKCPAFCENGFLAFTVSDLGIFDVVFIIFNGVALILLGVLGRRPRFVIGVLTASVVLARSIIQLIRALYALMRSNALIPAAGAIRLPFLSSSPVSPSGPFNERAGPIDD</sequence>
<dbReference type="AlphaFoldDB" id="S7RIW3"/>
<keyword evidence="4" id="KW-1185">Reference proteome</keyword>
<keyword evidence="2" id="KW-0812">Transmembrane</keyword>
<feature type="transmembrane region" description="Helical" evidence="2">
    <location>
        <begin position="241"/>
        <end position="264"/>
    </location>
</feature>
<feature type="transmembrane region" description="Helical" evidence="2">
    <location>
        <begin position="31"/>
        <end position="49"/>
    </location>
</feature>
<feature type="transmembrane region" description="Helical" evidence="2">
    <location>
        <begin position="61"/>
        <end position="82"/>
    </location>
</feature>
<reference evidence="3 4" key="1">
    <citation type="journal article" date="2012" name="Science">
        <title>The Paleozoic origin of enzymatic lignin decomposition reconstructed from 31 fungal genomes.</title>
        <authorList>
            <person name="Floudas D."/>
            <person name="Binder M."/>
            <person name="Riley R."/>
            <person name="Barry K."/>
            <person name="Blanchette R.A."/>
            <person name="Henrissat B."/>
            <person name="Martinez A.T."/>
            <person name="Otillar R."/>
            <person name="Spatafora J.W."/>
            <person name="Yadav J.S."/>
            <person name="Aerts A."/>
            <person name="Benoit I."/>
            <person name="Boyd A."/>
            <person name="Carlson A."/>
            <person name="Copeland A."/>
            <person name="Coutinho P.M."/>
            <person name="de Vries R.P."/>
            <person name="Ferreira P."/>
            <person name="Findley K."/>
            <person name="Foster B."/>
            <person name="Gaskell J."/>
            <person name="Glotzer D."/>
            <person name="Gorecki P."/>
            <person name="Heitman J."/>
            <person name="Hesse C."/>
            <person name="Hori C."/>
            <person name="Igarashi K."/>
            <person name="Jurgens J.A."/>
            <person name="Kallen N."/>
            <person name="Kersten P."/>
            <person name="Kohler A."/>
            <person name="Kuees U."/>
            <person name="Kumar T.K.A."/>
            <person name="Kuo A."/>
            <person name="LaButti K."/>
            <person name="Larrondo L.F."/>
            <person name="Lindquist E."/>
            <person name="Ling A."/>
            <person name="Lombard V."/>
            <person name="Lucas S."/>
            <person name="Lundell T."/>
            <person name="Martin R."/>
            <person name="McLaughlin D.J."/>
            <person name="Morgenstern I."/>
            <person name="Morin E."/>
            <person name="Murat C."/>
            <person name="Nagy L.G."/>
            <person name="Nolan M."/>
            <person name="Ohm R.A."/>
            <person name="Patyshakuliyeva A."/>
            <person name="Rokas A."/>
            <person name="Ruiz-Duenas F.J."/>
            <person name="Sabat G."/>
            <person name="Salamov A."/>
            <person name="Samejima M."/>
            <person name="Schmutz J."/>
            <person name="Slot J.C."/>
            <person name="St John F."/>
            <person name="Stenlid J."/>
            <person name="Sun H."/>
            <person name="Sun S."/>
            <person name="Syed K."/>
            <person name="Tsang A."/>
            <person name="Wiebenga A."/>
            <person name="Young D."/>
            <person name="Pisabarro A."/>
            <person name="Eastwood D.C."/>
            <person name="Martin F."/>
            <person name="Cullen D."/>
            <person name="Grigoriev I.V."/>
            <person name="Hibbett D.S."/>
        </authorList>
    </citation>
    <scope>NUCLEOTIDE SEQUENCE [LARGE SCALE GENOMIC DNA]</scope>
    <source>
        <strain evidence="3 4">ATCC 11539</strain>
    </source>
</reference>
<name>S7RIW3_GLOTA</name>
<dbReference type="HOGENOM" id="CLU_915433_0_0_1"/>
<evidence type="ECO:0008006" key="5">
    <source>
        <dbReference type="Google" id="ProtNLM"/>
    </source>
</evidence>
<dbReference type="OrthoDB" id="429183at2759"/>
<feature type="compositionally biased region" description="Polar residues" evidence="1">
    <location>
        <begin position="1"/>
        <end position="21"/>
    </location>
</feature>
<dbReference type="RefSeq" id="XP_007868836.1">
    <property type="nucleotide sequence ID" value="XM_007870645.1"/>
</dbReference>
<evidence type="ECO:0000313" key="4">
    <source>
        <dbReference type="Proteomes" id="UP000030669"/>
    </source>
</evidence>
<keyword evidence="2" id="KW-1133">Transmembrane helix</keyword>
<organism evidence="3 4">
    <name type="scientific">Gloeophyllum trabeum (strain ATCC 11539 / FP-39264 / Madison 617)</name>
    <name type="common">Brown rot fungus</name>
    <dbReference type="NCBI Taxonomy" id="670483"/>
    <lineage>
        <taxon>Eukaryota</taxon>
        <taxon>Fungi</taxon>
        <taxon>Dikarya</taxon>
        <taxon>Basidiomycota</taxon>
        <taxon>Agaricomycotina</taxon>
        <taxon>Agaricomycetes</taxon>
        <taxon>Gloeophyllales</taxon>
        <taxon>Gloeophyllaceae</taxon>
        <taxon>Gloeophyllum</taxon>
    </lineage>
</organism>
<dbReference type="GeneID" id="19300848"/>
<dbReference type="EMBL" id="KB469307">
    <property type="protein sequence ID" value="EPQ52529.1"/>
    <property type="molecule type" value="Genomic_DNA"/>
</dbReference>
<dbReference type="KEGG" id="gtr:GLOTRDRAFT_122567"/>
<gene>
    <name evidence="3" type="ORF">GLOTRDRAFT_122567</name>
</gene>
<keyword evidence="2" id="KW-0472">Membrane</keyword>
<dbReference type="Proteomes" id="UP000030669">
    <property type="component" value="Unassembled WGS sequence"/>
</dbReference>
<evidence type="ECO:0000256" key="2">
    <source>
        <dbReference type="SAM" id="Phobius"/>
    </source>
</evidence>
<protein>
    <recommendedName>
        <fullName evidence="5">Ion transport domain-containing protein</fullName>
    </recommendedName>
</protein>
<evidence type="ECO:0000256" key="1">
    <source>
        <dbReference type="SAM" id="MobiDB-lite"/>
    </source>
</evidence>
<feature type="region of interest" description="Disordered" evidence="1">
    <location>
        <begin position="1"/>
        <end position="22"/>
    </location>
</feature>
<accession>S7RIW3</accession>
<evidence type="ECO:0000313" key="3">
    <source>
        <dbReference type="EMBL" id="EPQ52529.1"/>
    </source>
</evidence>
<proteinExistence type="predicted"/>
<feature type="transmembrane region" description="Helical" evidence="2">
    <location>
        <begin position="88"/>
        <end position="107"/>
    </location>
</feature>